<sequence>MKKTDPHDPGKADYTPISCDVYSELEVAILHRTRLRIAWREGNVCHTHVVMPLDLQTRDHQEFLHCRLEAGDVVALRLDRITHLERA</sequence>
<dbReference type="InterPro" id="IPR038626">
    <property type="entry name" value="Rof-like_sf"/>
</dbReference>
<dbReference type="SUPFAM" id="SSF101744">
    <property type="entry name" value="Rof/RNase P subunit-like"/>
    <property type="match status" value="1"/>
</dbReference>
<organism evidence="1 2">
    <name type="scientific">Sulfurifustis variabilis</name>
    <dbReference type="NCBI Taxonomy" id="1675686"/>
    <lineage>
        <taxon>Bacteria</taxon>
        <taxon>Pseudomonadati</taxon>
        <taxon>Pseudomonadota</taxon>
        <taxon>Gammaproteobacteria</taxon>
        <taxon>Acidiferrobacterales</taxon>
        <taxon>Acidiferrobacteraceae</taxon>
        <taxon>Sulfurifustis</taxon>
    </lineage>
</organism>
<dbReference type="Pfam" id="PF07073">
    <property type="entry name" value="ROF"/>
    <property type="match status" value="1"/>
</dbReference>
<dbReference type="InterPro" id="IPR023534">
    <property type="entry name" value="Rof/RNase_P-like"/>
</dbReference>
<name>A0A1B4VGZ3_9GAMM</name>
<dbReference type="KEGG" id="sva:SVA_3681"/>
<proteinExistence type="predicted"/>
<keyword evidence="2" id="KW-1185">Reference proteome</keyword>
<gene>
    <name evidence="1" type="ORF">SVA_3681</name>
</gene>
<dbReference type="AlphaFoldDB" id="A0A1B4VGZ3"/>
<dbReference type="Gene3D" id="2.30.30.400">
    <property type="entry name" value="Rof-like"/>
    <property type="match status" value="1"/>
</dbReference>
<dbReference type="InterPro" id="IPR009778">
    <property type="entry name" value="ROF"/>
</dbReference>
<dbReference type="RefSeq" id="WP_148665551.1">
    <property type="nucleotide sequence ID" value="NZ_AP014936.1"/>
</dbReference>
<evidence type="ECO:0000313" key="1">
    <source>
        <dbReference type="EMBL" id="BAU50217.1"/>
    </source>
</evidence>
<dbReference type="EMBL" id="AP014936">
    <property type="protein sequence ID" value="BAU50217.1"/>
    <property type="molecule type" value="Genomic_DNA"/>
</dbReference>
<reference evidence="1 2" key="1">
    <citation type="submission" date="2015-08" db="EMBL/GenBank/DDBJ databases">
        <title>Complete genome sequence of Sulfurifustis variabilis.</title>
        <authorList>
            <person name="Miura A."/>
            <person name="Kojima H."/>
            <person name="Fukui M."/>
        </authorList>
    </citation>
    <scope>NUCLEOTIDE SEQUENCE [LARGE SCALE GENOMIC DNA]</scope>
    <source>
        <strain evidence="2">skN76</strain>
    </source>
</reference>
<dbReference type="Proteomes" id="UP000218899">
    <property type="component" value="Chromosome"/>
</dbReference>
<dbReference type="OrthoDB" id="5786494at2"/>
<evidence type="ECO:0000313" key="2">
    <source>
        <dbReference type="Proteomes" id="UP000218899"/>
    </source>
</evidence>
<protein>
    <submittedName>
        <fullName evidence="1">Transcriptional antiterminator, Rof</fullName>
    </submittedName>
</protein>
<accession>A0A1B4VGZ3</accession>